<name>A0A1I7B438_9BURK</name>
<gene>
    <name evidence="6" type="ORF">SAMN05192563_1004158</name>
</gene>
<evidence type="ECO:0000256" key="2">
    <source>
        <dbReference type="ARBA" id="ARBA00022908"/>
    </source>
</evidence>
<dbReference type="SUPFAM" id="SSF56349">
    <property type="entry name" value="DNA breaking-rejoining enzymes"/>
    <property type="match status" value="1"/>
</dbReference>
<sequence length="312" mass="35536">MKLDDCVANYIEYKRGLGMRFITEDRILRAFCRAVGDASTASVSTDQVLRFLLVNGERTRFWEIKYSVLKGFYSFAIAHGYAQRVPLPPTMKRQPQALVPYIYSRQELSSLFAVAAGPFPRQARMEPYVLRTLLVLLYGAGLRISEALLLKLDDVDLEQALICVRDTKFYKTRLVPLGTDLNAVISEYVDRRNKVFCSDKNAPCFVFKDGRPLSRGAVEKTFRHLCRSVGIERAGGPRNQPRLHDLRHTAAVHRVIAWYRGGEDVQRLLSHLATYLGHVHIVATQRYLTLTPELLGEASARFEQYASEIDHE</sequence>
<dbReference type="PROSITE" id="PS51898">
    <property type="entry name" value="TYR_RECOMBINASE"/>
    <property type="match status" value="1"/>
</dbReference>
<evidence type="ECO:0000313" key="6">
    <source>
        <dbReference type="EMBL" id="SFT81902.1"/>
    </source>
</evidence>
<dbReference type="OrthoDB" id="662444at2"/>
<protein>
    <submittedName>
        <fullName evidence="6">Site-specific recombinase XerD</fullName>
    </submittedName>
</protein>
<dbReference type="InterPro" id="IPR011010">
    <property type="entry name" value="DNA_brk_join_enz"/>
</dbReference>
<organism evidence="6 7">
    <name type="scientific">Paraburkholderia aspalathi</name>
    <dbReference type="NCBI Taxonomy" id="1324617"/>
    <lineage>
        <taxon>Bacteria</taxon>
        <taxon>Pseudomonadati</taxon>
        <taxon>Pseudomonadota</taxon>
        <taxon>Betaproteobacteria</taxon>
        <taxon>Burkholderiales</taxon>
        <taxon>Burkholderiaceae</taxon>
        <taxon>Paraburkholderia</taxon>
    </lineage>
</organism>
<dbReference type="RefSeq" id="WP_093633795.1">
    <property type="nucleotide sequence ID" value="NZ_FPBH01000004.1"/>
</dbReference>
<dbReference type="InterPro" id="IPR050090">
    <property type="entry name" value="Tyrosine_recombinase_XerCD"/>
</dbReference>
<reference evidence="6 7" key="1">
    <citation type="submission" date="2016-10" db="EMBL/GenBank/DDBJ databases">
        <authorList>
            <person name="de Groot N.N."/>
        </authorList>
    </citation>
    <scope>NUCLEOTIDE SEQUENCE [LARGE SCALE GENOMIC DNA]</scope>
    <source>
        <strain evidence="6 7">LMG 27731</strain>
    </source>
</reference>
<keyword evidence="2" id="KW-0229">DNA integration</keyword>
<dbReference type="Gene3D" id="1.10.443.10">
    <property type="entry name" value="Intergrase catalytic core"/>
    <property type="match status" value="1"/>
</dbReference>
<evidence type="ECO:0000259" key="5">
    <source>
        <dbReference type="PROSITE" id="PS51898"/>
    </source>
</evidence>
<keyword evidence="3" id="KW-0238">DNA-binding</keyword>
<feature type="domain" description="Tyr recombinase" evidence="5">
    <location>
        <begin position="98"/>
        <end position="300"/>
    </location>
</feature>
<dbReference type="InterPro" id="IPR002104">
    <property type="entry name" value="Integrase_catalytic"/>
</dbReference>
<dbReference type="Pfam" id="PF00589">
    <property type="entry name" value="Phage_integrase"/>
    <property type="match status" value="1"/>
</dbReference>
<dbReference type="Proteomes" id="UP000198844">
    <property type="component" value="Unassembled WGS sequence"/>
</dbReference>
<dbReference type="PANTHER" id="PTHR30349:SF41">
    <property type="entry name" value="INTEGRASE_RECOMBINASE PROTEIN MJ0367-RELATED"/>
    <property type="match status" value="1"/>
</dbReference>
<keyword evidence="4" id="KW-0233">DNA recombination</keyword>
<dbReference type="GO" id="GO:0006310">
    <property type="term" value="P:DNA recombination"/>
    <property type="evidence" value="ECO:0007669"/>
    <property type="project" value="UniProtKB-KW"/>
</dbReference>
<evidence type="ECO:0000256" key="4">
    <source>
        <dbReference type="ARBA" id="ARBA00023172"/>
    </source>
</evidence>
<accession>A0A1I7B438</accession>
<proteinExistence type="inferred from homology"/>
<comment type="similarity">
    <text evidence="1">Belongs to the 'phage' integrase family.</text>
</comment>
<evidence type="ECO:0000256" key="1">
    <source>
        <dbReference type="ARBA" id="ARBA00008857"/>
    </source>
</evidence>
<dbReference type="GO" id="GO:0015074">
    <property type="term" value="P:DNA integration"/>
    <property type="evidence" value="ECO:0007669"/>
    <property type="project" value="UniProtKB-KW"/>
</dbReference>
<dbReference type="GO" id="GO:0003677">
    <property type="term" value="F:DNA binding"/>
    <property type="evidence" value="ECO:0007669"/>
    <property type="project" value="UniProtKB-KW"/>
</dbReference>
<evidence type="ECO:0000313" key="7">
    <source>
        <dbReference type="Proteomes" id="UP000198844"/>
    </source>
</evidence>
<dbReference type="AlphaFoldDB" id="A0A1I7B438"/>
<dbReference type="PANTHER" id="PTHR30349">
    <property type="entry name" value="PHAGE INTEGRASE-RELATED"/>
    <property type="match status" value="1"/>
</dbReference>
<evidence type="ECO:0000256" key="3">
    <source>
        <dbReference type="ARBA" id="ARBA00023125"/>
    </source>
</evidence>
<dbReference type="InterPro" id="IPR013762">
    <property type="entry name" value="Integrase-like_cat_sf"/>
</dbReference>
<dbReference type="EMBL" id="FPBH01000004">
    <property type="protein sequence ID" value="SFT81902.1"/>
    <property type="molecule type" value="Genomic_DNA"/>
</dbReference>